<evidence type="ECO:0000313" key="1">
    <source>
        <dbReference type="EMBL" id="QHU36350.1"/>
    </source>
</evidence>
<accession>A0A6C0M138</accession>
<proteinExistence type="predicted"/>
<sequence length="291" mass="33997">MVQSSDNLKNGTMLIGVDYKCENDLNRNIIETLHPDFCWADHPNDCKGKPDNQWYQLYFPFQIHMIPELNRFKLIVFDASTAKFLFKIAPSFIAYLYYYFLEPGGELFFNFKENSFNGTLSFLDTETQSELIQKVIAIREVISSLTHETMFFGKKFIIPTYAGNFTGSWHNIFAQNIISNNLEYLRQHLIGSTVEYIEADEQKEEGAHERKNPRFIQPTYPIPLTNYSIGSYLKVTKRTDTDTTDEKVLHAVYSDAKIYETLYQQLKSEWIRPLILHQSFNDSYSLNCVFV</sequence>
<organism evidence="1">
    <name type="scientific">viral metagenome</name>
    <dbReference type="NCBI Taxonomy" id="1070528"/>
    <lineage>
        <taxon>unclassified sequences</taxon>
        <taxon>metagenomes</taxon>
        <taxon>organismal metagenomes</taxon>
    </lineage>
</organism>
<protein>
    <submittedName>
        <fullName evidence="1">Uncharacterized protein</fullName>
    </submittedName>
</protein>
<dbReference type="AlphaFoldDB" id="A0A6C0M138"/>
<name>A0A6C0M138_9ZZZZ</name>
<dbReference type="EMBL" id="MN740635">
    <property type="protein sequence ID" value="QHU36350.1"/>
    <property type="molecule type" value="Genomic_DNA"/>
</dbReference>
<reference evidence="1" key="1">
    <citation type="journal article" date="2020" name="Nature">
        <title>Giant virus diversity and host interactions through global metagenomics.</title>
        <authorList>
            <person name="Schulz F."/>
            <person name="Roux S."/>
            <person name="Paez-Espino D."/>
            <person name="Jungbluth S."/>
            <person name="Walsh D.A."/>
            <person name="Denef V.J."/>
            <person name="McMahon K.D."/>
            <person name="Konstantinidis K.T."/>
            <person name="Eloe-Fadrosh E.A."/>
            <person name="Kyrpides N.C."/>
            <person name="Woyke T."/>
        </authorList>
    </citation>
    <scope>NUCLEOTIDE SEQUENCE</scope>
    <source>
        <strain evidence="1">GVMAG-S-1035124-57</strain>
    </source>
</reference>